<organism evidence="1">
    <name type="scientific">Proteus mirabilis</name>
    <dbReference type="NCBI Taxonomy" id="584"/>
    <lineage>
        <taxon>Bacteria</taxon>
        <taxon>Pseudomonadati</taxon>
        <taxon>Pseudomonadota</taxon>
        <taxon>Gammaproteobacteria</taxon>
        <taxon>Enterobacterales</taxon>
        <taxon>Morganellaceae</taxon>
        <taxon>Proteus</taxon>
    </lineage>
</organism>
<dbReference type="InterPro" id="IPR011761">
    <property type="entry name" value="ATP-grasp"/>
</dbReference>
<dbReference type="SUPFAM" id="SSF56059">
    <property type="entry name" value="Glutathione synthetase ATP-binding domain-like"/>
    <property type="match status" value="1"/>
</dbReference>
<dbReference type="Gene3D" id="3.30.1490.20">
    <property type="entry name" value="ATP-grasp fold, A domain"/>
    <property type="match status" value="1"/>
</dbReference>
<reference evidence="1" key="1">
    <citation type="journal article" date="2017" name="PLoS ONE">
        <title>Genetic diversity of the O antigens of Proteus species and the development of a suspension array for molecular serotyping.</title>
        <authorList>
            <person name="Yu X."/>
            <person name="Torzewska A."/>
            <person name="Zhang X."/>
            <person name="Yin Z."/>
            <person name="Drzewiecka D."/>
            <person name="Cao H."/>
            <person name="Liu B."/>
            <person name="Knirel Y.A."/>
            <person name="Rozalski A."/>
            <person name="Wang L."/>
        </authorList>
    </citation>
    <scope>NUCLEOTIDE SEQUENCE</scope>
    <source>
        <strain evidence="1">PrK 24/57</strain>
    </source>
</reference>
<accession>A0A385JM59</accession>
<evidence type="ECO:0000313" key="1">
    <source>
        <dbReference type="EMBL" id="AXY99419.1"/>
    </source>
</evidence>
<protein>
    <submittedName>
        <fullName evidence="1">Uncharacterized protein</fullName>
    </submittedName>
</protein>
<dbReference type="AlphaFoldDB" id="A0A385JM59"/>
<dbReference type="RefSeq" id="WP_036971912.1">
    <property type="nucleotide sequence ID" value="NZ_CP055095.1"/>
</dbReference>
<dbReference type="InterPro" id="IPR013815">
    <property type="entry name" value="ATP_grasp_subdomain_1"/>
</dbReference>
<dbReference type="EMBL" id="KY710691">
    <property type="protein sequence ID" value="AXY99419.1"/>
    <property type="molecule type" value="Genomic_DNA"/>
</dbReference>
<dbReference type="GO" id="GO:0046872">
    <property type="term" value="F:metal ion binding"/>
    <property type="evidence" value="ECO:0007669"/>
    <property type="project" value="InterPro"/>
</dbReference>
<sequence>MKKLFIVTNYKNIFPQKTHETNSLDLNIITKELQSNGITTIIQNLDYLANMLLSNKIIVDGNYFFFCSSQIEDYKNTIIDIAYEVQERGGILIPKLDFYISHENKYFQELYKKRCHIKTPPSAILSNSEIADFIDITLPCVVKKHSGFGSRGVTLVKSKSELNKSIYQKMNLYWILNNDIYESIKRLFKTKIKFKNLYPKKFGRVILQELIPNLAYDWKVLVFNDYVFALKRYNRKNDFKASGSGLFDFDAIPSKNLIQFAIECRRKLDTPFISLDIAEQKDNSFNIIEYQAVHFGLSTALNCHRYYHYNNNEVDIIEKNINSIEYFFAYSIIEYINKNYFVGKNNDC</sequence>
<dbReference type="Gene3D" id="3.30.470.20">
    <property type="entry name" value="ATP-grasp fold, B domain"/>
    <property type="match status" value="1"/>
</dbReference>
<dbReference type="PROSITE" id="PS50975">
    <property type="entry name" value="ATP_GRASP"/>
    <property type="match status" value="1"/>
</dbReference>
<dbReference type="GO" id="GO:0005524">
    <property type="term" value="F:ATP binding"/>
    <property type="evidence" value="ECO:0007669"/>
    <property type="project" value="UniProtKB-UniRule"/>
</dbReference>
<dbReference type="GO" id="GO:0003824">
    <property type="term" value="F:catalytic activity"/>
    <property type="evidence" value="ECO:0007669"/>
    <property type="project" value="UniProtKB-ARBA"/>
</dbReference>
<name>A0A385JM59_PROMI</name>
<proteinExistence type="predicted"/>